<gene>
    <name evidence="2" type="ORF">PQ465_10845</name>
</gene>
<name>A0ABY7WAV9_9SPHI</name>
<dbReference type="InterPro" id="IPR015947">
    <property type="entry name" value="PUA-like_sf"/>
</dbReference>
<dbReference type="Pfam" id="PF04266">
    <property type="entry name" value="ASCH"/>
    <property type="match status" value="1"/>
</dbReference>
<dbReference type="SMART" id="SM01022">
    <property type="entry name" value="ASCH"/>
    <property type="match status" value="1"/>
</dbReference>
<reference evidence="2 3" key="1">
    <citation type="submission" date="2023-02" db="EMBL/GenBank/DDBJ databases">
        <title>Genome sequence of Sphingobacterium sp. KACC 22765.</title>
        <authorList>
            <person name="Kim S."/>
            <person name="Heo J."/>
            <person name="Kwon S.-W."/>
        </authorList>
    </citation>
    <scope>NUCLEOTIDE SEQUENCE [LARGE SCALE GENOMIC DNA]</scope>
    <source>
        <strain evidence="2 3">KACC 22765</strain>
    </source>
</reference>
<dbReference type="SUPFAM" id="SSF88697">
    <property type="entry name" value="PUA domain-like"/>
    <property type="match status" value="1"/>
</dbReference>
<feature type="domain" description="ASCH" evidence="1">
    <location>
        <begin position="252"/>
        <end position="375"/>
    </location>
</feature>
<evidence type="ECO:0000313" key="3">
    <source>
        <dbReference type="Proteomes" id="UP001221558"/>
    </source>
</evidence>
<keyword evidence="3" id="KW-1185">Reference proteome</keyword>
<dbReference type="CDD" id="cd06553">
    <property type="entry name" value="ASCH_Ef3133_like"/>
    <property type="match status" value="1"/>
</dbReference>
<dbReference type="Proteomes" id="UP001221558">
    <property type="component" value="Chromosome"/>
</dbReference>
<proteinExistence type="predicted"/>
<dbReference type="PANTHER" id="PTHR39203">
    <property type="entry name" value="CYTOPLASMIC PROTEIN-RELATED"/>
    <property type="match status" value="1"/>
</dbReference>
<dbReference type="SUPFAM" id="SSF54593">
    <property type="entry name" value="Glyoxalase/Bleomycin resistance protein/Dihydroxybiphenyl dioxygenase"/>
    <property type="match status" value="1"/>
</dbReference>
<dbReference type="InterPro" id="IPR029068">
    <property type="entry name" value="Glyas_Bleomycin-R_OHBP_Dase"/>
</dbReference>
<dbReference type="Gene3D" id="3.10.180.10">
    <property type="entry name" value="2,3-Dihydroxybiphenyl 1,2-Dioxygenase, domain 1"/>
    <property type="match status" value="1"/>
</dbReference>
<evidence type="ECO:0000259" key="1">
    <source>
        <dbReference type="SMART" id="SM01022"/>
    </source>
</evidence>
<evidence type="ECO:0000313" key="2">
    <source>
        <dbReference type="EMBL" id="WDF66801.1"/>
    </source>
</evidence>
<dbReference type="Gene3D" id="3.10.400.10">
    <property type="entry name" value="Sulfate adenylyltransferase"/>
    <property type="match status" value="1"/>
</dbReference>
<accession>A0ABY7WAV9</accession>
<dbReference type="RefSeq" id="WP_274265541.1">
    <property type="nucleotide sequence ID" value="NZ_CP117880.1"/>
</dbReference>
<organism evidence="2 3">
    <name type="scientific">Sphingobacterium oryzagri</name>
    <dbReference type="NCBI Taxonomy" id="3025669"/>
    <lineage>
        <taxon>Bacteria</taxon>
        <taxon>Pseudomonadati</taxon>
        <taxon>Bacteroidota</taxon>
        <taxon>Sphingobacteriia</taxon>
        <taxon>Sphingobacteriales</taxon>
        <taxon>Sphingobacteriaceae</taxon>
        <taxon>Sphingobacterium</taxon>
    </lineage>
</organism>
<dbReference type="PANTHER" id="PTHR39203:SF1">
    <property type="entry name" value="CYTOPLASMIC PROTEIN"/>
    <property type="match status" value="1"/>
</dbReference>
<sequence length="377" mass="44128">MKIKELTLYTDKFTAQKEFFENTLGFIVHQEEHDRFWIQIGWTKFCFQRSQESYAYHYCFLIPGNKLQEALKWVQSKVDIVETADNENVVFFDSWNAHAFYFYDAAGNIAECIVRHDLQLESNSPFSIADFLCVNEIGLGTDDIAKTNQELENQLGTRFWKGDNERFATNGSQEGLFLLPNYRIKEIWFPSDIAIKPNPVAGIVENEGRSYNFQYRNAEVKAKRAYPSLEAYWQDFQHKYPEYKQLEIPPSYHFCDNKKDADECAELVRDSVKQATTHSLFFLEINNEKLPFAGDLAIVTDWDGNPVAVTRTTKVEIVQFKDITPAYAFTEGEGDKSLAYWQEVHWAYYTRELHAYNSTPTVDMELVCEYFETIWRR</sequence>
<dbReference type="InterPro" id="IPR009326">
    <property type="entry name" value="DUF984"/>
</dbReference>
<dbReference type="EMBL" id="CP117880">
    <property type="protein sequence ID" value="WDF66801.1"/>
    <property type="molecule type" value="Genomic_DNA"/>
</dbReference>
<dbReference type="InterPro" id="IPR007374">
    <property type="entry name" value="ASCH_domain"/>
</dbReference>
<protein>
    <submittedName>
        <fullName evidence="2">ASCH domain-containing protein</fullName>
    </submittedName>
</protein>